<dbReference type="AlphaFoldDB" id="A0A1I7L6E3"/>
<sequence length="68" mass="7822">MKPCPPIVRPPVYVYHDCYVCREVPVVQPVIHVRRNVIVNVPRYYTQPSQQQITIDPGCPGCHPPHHP</sequence>
<accession>A0A1I7L6E3</accession>
<keyword evidence="2" id="KW-1185">Reference proteome</keyword>
<protein>
    <recommendedName>
        <fullName evidence="3">Spore coat protein D</fullName>
    </recommendedName>
</protein>
<evidence type="ECO:0008006" key="3">
    <source>
        <dbReference type="Google" id="ProtNLM"/>
    </source>
</evidence>
<dbReference type="RefSeq" id="WP_074955956.1">
    <property type="nucleotide sequence ID" value="NZ_FPBV01000026.1"/>
</dbReference>
<proteinExistence type="predicted"/>
<name>A0A1I7L6E3_9BACL</name>
<gene>
    <name evidence="1" type="ORF">SAMN05421543_12626</name>
</gene>
<organism evidence="1 2">
    <name type="scientific">Alicyclobacillus macrosporangiidus</name>
    <dbReference type="NCBI Taxonomy" id="392015"/>
    <lineage>
        <taxon>Bacteria</taxon>
        <taxon>Bacillati</taxon>
        <taxon>Bacillota</taxon>
        <taxon>Bacilli</taxon>
        <taxon>Bacillales</taxon>
        <taxon>Alicyclobacillaceae</taxon>
        <taxon>Alicyclobacillus</taxon>
    </lineage>
</organism>
<reference evidence="2" key="1">
    <citation type="submission" date="2016-10" db="EMBL/GenBank/DDBJ databases">
        <authorList>
            <person name="Varghese N."/>
        </authorList>
    </citation>
    <scope>NUCLEOTIDE SEQUENCE [LARGE SCALE GENOMIC DNA]</scope>
    <source>
        <strain evidence="2">DSM 17980</strain>
    </source>
</reference>
<dbReference type="Proteomes" id="UP000183508">
    <property type="component" value="Unassembled WGS sequence"/>
</dbReference>
<evidence type="ECO:0000313" key="2">
    <source>
        <dbReference type="Proteomes" id="UP000183508"/>
    </source>
</evidence>
<dbReference type="EMBL" id="FPBV01000026">
    <property type="protein sequence ID" value="SFV05313.1"/>
    <property type="molecule type" value="Genomic_DNA"/>
</dbReference>
<evidence type="ECO:0000313" key="1">
    <source>
        <dbReference type="EMBL" id="SFV05313.1"/>
    </source>
</evidence>